<dbReference type="Gene3D" id="3.30.420.10">
    <property type="entry name" value="Ribonuclease H-like superfamily/Ribonuclease H"/>
    <property type="match status" value="1"/>
</dbReference>
<protein>
    <recommendedName>
        <fullName evidence="1">Integrase catalytic domain-containing protein</fullName>
    </recommendedName>
</protein>
<dbReference type="PANTHER" id="PTHR48475:SF2">
    <property type="entry name" value="RIBONUCLEASE H"/>
    <property type="match status" value="1"/>
</dbReference>
<reference evidence="2" key="1">
    <citation type="journal article" date="2022" name="Plant J.">
        <title>Strategies of tolerance reflected in two North American maple genomes.</title>
        <authorList>
            <person name="McEvoy S.L."/>
            <person name="Sezen U.U."/>
            <person name="Trouern-Trend A."/>
            <person name="McMahon S.M."/>
            <person name="Schaberg P.G."/>
            <person name="Yang J."/>
            <person name="Wegrzyn J.L."/>
            <person name="Swenson N.G."/>
        </authorList>
    </citation>
    <scope>NUCLEOTIDE SEQUENCE</scope>
    <source>
        <strain evidence="2">91603</strain>
    </source>
</reference>
<proteinExistence type="predicted"/>
<dbReference type="EMBL" id="JAJSOW010000102">
    <property type="protein sequence ID" value="KAI9177169.1"/>
    <property type="molecule type" value="Genomic_DNA"/>
</dbReference>
<dbReference type="Pfam" id="PF00665">
    <property type="entry name" value="rve"/>
    <property type="match status" value="1"/>
</dbReference>
<name>A0AAD5ITT1_ACENE</name>
<dbReference type="PANTHER" id="PTHR48475">
    <property type="entry name" value="RIBONUCLEASE H"/>
    <property type="match status" value="1"/>
</dbReference>
<dbReference type="InterPro" id="IPR012337">
    <property type="entry name" value="RNaseH-like_sf"/>
</dbReference>
<dbReference type="AlphaFoldDB" id="A0AAD5ITT1"/>
<feature type="domain" description="Integrase catalytic" evidence="1">
    <location>
        <begin position="225"/>
        <end position="323"/>
    </location>
</feature>
<dbReference type="PROSITE" id="PS50994">
    <property type="entry name" value="INTEGRASE"/>
    <property type="match status" value="1"/>
</dbReference>
<evidence type="ECO:0000313" key="2">
    <source>
        <dbReference type="EMBL" id="KAI9177169.1"/>
    </source>
</evidence>
<dbReference type="GO" id="GO:0015074">
    <property type="term" value="P:DNA integration"/>
    <property type="evidence" value="ECO:0007669"/>
    <property type="project" value="InterPro"/>
</dbReference>
<comment type="caution">
    <text evidence="2">The sequence shown here is derived from an EMBL/GenBank/DDBJ whole genome shotgun (WGS) entry which is preliminary data.</text>
</comment>
<keyword evidence="3" id="KW-1185">Reference proteome</keyword>
<dbReference type="SUPFAM" id="SSF53098">
    <property type="entry name" value="Ribonuclease H-like"/>
    <property type="match status" value="1"/>
</dbReference>
<gene>
    <name evidence="2" type="ORF">LWI28_011894</name>
</gene>
<sequence>MMHPSDQDKTSFITGQGLYCYKVHTIVVVTDQLLRQFLQRPDVSGRLVLWLLELTQFHIKYKPRSTIKAQALADFVVEFSVNQDPDNKLDSSPNQIDLNWPEDNKTWILYTDGALGQSGYGAGTVVIDLEGVECSTTSDGYLYRKGKSVPLLRCLYPDDTTWAFNEVHSGDCGNLAAGKTLAYQILRMGYFWPTVHQDAKQFAQSYKVCQKIANLHHLSPERLSSISTPYPLLWGLDLISPFPTAPGQAKHAVVAIDYFTRWVEARALVRITEEKTTSFVKENIVCRFGTPMAIITDLGKQFDNANFREFCEDRNIDLRFAITKRTAIGETPFSLVFGTEAVLPIEHKFISFQIQNYEPEDNEGKLRANLKLLEEKQSKIAERVAVYQSKIARHFNKRVRIRNFKEGDLVLRKVT</sequence>
<accession>A0AAD5ITT1</accession>
<evidence type="ECO:0000259" key="1">
    <source>
        <dbReference type="PROSITE" id="PS50994"/>
    </source>
</evidence>
<dbReference type="GO" id="GO:0003676">
    <property type="term" value="F:nucleic acid binding"/>
    <property type="evidence" value="ECO:0007669"/>
    <property type="project" value="InterPro"/>
</dbReference>
<evidence type="ECO:0000313" key="3">
    <source>
        <dbReference type="Proteomes" id="UP001064489"/>
    </source>
</evidence>
<dbReference type="Gene3D" id="1.10.340.70">
    <property type="match status" value="1"/>
</dbReference>
<reference evidence="2" key="2">
    <citation type="submission" date="2023-02" db="EMBL/GenBank/DDBJ databases">
        <authorList>
            <person name="Swenson N.G."/>
            <person name="Wegrzyn J.L."/>
            <person name="Mcevoy S.L."/>
        </authorList>
    </citation>
    <scope>NUCLEOTIDE SEQUENCE</scope>
    <source>
        <strain evidence="2">91603</strain>
        <tissue evidence="2">Leaf</tissue>
    </source>
</reference>
<dbReference type="Proteomes" id="UP001064489">
    <property type="component" value="Chromosome 5"/>
</dbReference>
<dbReference type="InterPro" id="IPR001584">
    <property type="entry name" value="Integrase_cat-core"/>
</dbReference>
<dbReference type="InterPro" id="IPR036397">
    <property type="entry name" value="RNaseH_sf"/>
</dbReference>
<organism evidence="2 3">
    <name type="scientific">Acer negundo</name>
    <name type="common">Box elder</name>
    <dbReference type="NCBI Taxonomy" id="4023"/>
    <lineage>
        <taxon>Eukaryota</taxon>
        <taxon>Viridiplantae</taxon>
        <taxon>Streptophyta</taxon>
        <taxon>Embryophyta</taxon>
        <taxon>Tracheophyta</taxon>
        <taxon>Spermatophyta</taxon>
        <taxon>Magnoliopsida</taxon>
        <taxon>eudicotyledons</taxon>
        <taxon>Gunneridae</taxon>
        <taxon>Pentapetalae</taxon>
        <taxon>rosids</taxon>
        <taxon>malvids</taxon>
        <taxon>Sapindales</taxon>
        <taxon>Sapindaceae</taxon>
        <taxon>Hippocastanoideae</taxon>
        <taxon>Acereae</taxon>
        <taxon>Acer</taxon>
    </lineage>
</organism>